<feature type="compositionally biased region" description="Basic and acidic residues" evidence="1">
    <location>
        <begin position="28"/>
        <end position="41"/>
    </location>
</feature>
<proteinExistence type="predicted"/>
<evidence type="ECO:0000313" key="3">
    <source>
        <dbReference type="Proteomes" id="UP000076407"/>
    </source>
</evidence>
<dbReference type="AlphaFoldDB" id="A0A182WTM9"/>
<name>A0A182WTM9_ANOQN</name>
<evidence type="ECO:0000256" key="1">
    <source>
        <dbReference type="SAM" id="MobiDB-lite"/>
    </source>
</evidence>
<reference evidence="2" key="1">
    <citation type="submission" date="2020-05" db="UniProtKB">
        <authorList>
            <consortium name="EnsemblMetazoa"/>
        </authorList>
    </citation>
    <scope>IDENTIFICATION</scope>
    <source>
        <strain evidence="2">SANGQUA</strain>
    </source>
</reference>
<keyword evidence="3" id="KW-1185">Reference proteome</keyword>
<evidence type="ECO:0000313" key="2">
    <source>
        <dbReference type="EnsemblMetazoa" id="AQUA000883-PA"/>
    </source>
</evidence>
<dbReference type="EnsemblMetazoa" id="AQUA000883-RA">
    <property type="protein sequence ID" value="AQUA000883-PA"/>
    <property type="gene ID" value="AQUA000883"/>
</dbReference>
<sequence>MGQGLEPSTADLFLFSRSQPPQLPSRTDFFERSKKQAHTRDNSIGSSSSSSSSSERGSGNDNGTTSDDVRFALTSSSTDIPAAAHHARWQRWPALSHHHHHHHYYYYYYHYYSYLPQYNGAIGARGGCQFSTNARNNGVWLGKERRQ</sequence>
<organism evidence="2 3">
    <name type="scientific">Anopheles quadriannulatus</name>
    <name type="common">Mosquito</name>
    <dbReference type="NCBI Taxonomy" id="34691"/>
    <lineage>
        <taxon>Eukaryota</taxon>
        <taxon>Metazoa</taxon>
        <taxon>Ecdysozoa</taxon>
        <taxon>Arthropoda</taxon>
        <taxon>Hexapoda</taxon>
        <taxon>Insecta</taxon>
        <taxon>Pterygota</taxon>
        <taxon>Neoptera</taxon>
        <taxon>Endopterygota</taxon>
        <taxon>Diptera</taxon>
        <taxon>Nematocera</taxon>
        <taxon>Culicoidea</taxon>
        <taxon>Culicidae</taxon>
        <taxon>Anophelinae</taxon>
        <taxon>Anopheles</taxon>
    </lineage>
</organism>
<protein>
    <submittedName>
        <fullName evidence="2">Uncharacterized protein</fullName>
    </submittedName>
</protein>
<feature type="region of interest" description="Disordered" evidence="1">
    <location>
        <begin position="1"/>
        <end position="72"/>
    </location>
</feature>
<feature type="compositionally biased region" description="Low complexity" evidence="1">
    <location>
        <begin position="43"/>
        <end position="59"/>
    </location>
</feature>
<dbReference type="VEuPathDB" id="VectorBase:AQUA000883"/>
<accession>A0A182WTM9</accession>
<dbReference type="Proteomes" id="UP000076407">
    <property type="component" value="Unassembled WGS sequence"/>
</dbReference>